<keyword evidence="17" id="KW-1185">Reference proteome</keyword>
<dbReference type="SMART" id="SM01052">
    <property type="entry name" value="CAP_GLY"/>
    <property type="match status" value="1"/>
</dbReference>
<proteinExistence type="inferred from homology"/>
<comment type="similarity">
    <text evidence="4">Belongs to the dynactin 150 kDa subunit family.</text>
</comment>
<feature type="coiled-coil region" evidence="13">
    <location>
        <begin position="391"/>
        <end position="653"/>
    </location>
</feature>
<organism evidence="16 17">
    <name type="scientific">Thanatephorus cucumeris (strain AG1-IB / isolate 7/3/14)</name>
    <name type="common">Lettuce bottom rot fungus</name>
    <name type="synonym">Rhizoctonia solani</name>
    <dbReference type="NCBI Taxonomy" id="1108050"/>
    <lineage>
        <taxon>Eukaryota</taxon>
        <taxon>Fungi</taxon>
        <taxon>Dikarya</taxon>
        <taxon>Basidiomycota</taxon>
        <taxon>Agaricomycotina</taxon>
        <taxon>Agaricomycetes</taxon>
        <taxon>Cantharellales</taxon>
        <taxon>Ceratobasidiaceae</taxon>
        <taxon>Rhizoctonia</taxon>
        <taxon>Rhizoctonia solani AG-1</taxon>
    </lineage>
</organism>
<evidence type="ECO:0000313" key="17">
    <source>
        <dbReference type="Proteomes" id="UP000059188"/>
    </source>
</evidence>
<dbReference type="GO" id="GO:0000132">
    <property type="term" value="P:establishment of mitotic spindle orientation"/>
    <property type="evidence" value="ECO:0007669"/>
    <property type="project" value="TreeGrafter"/>
</dbReference>
<evidence type="ECO:0000313" key="16">
    <source>
        <dbReference type="EMBL" id="CEL54585.1"/>
    </source>
</evidence>
<keyword evidence="5" id="KW-0963">Cytoplasm</keyword>
<evidence type="ECO:0000256" key="3">
    <source>
        <dbReference type="ARBA" id="ARBA00004544"/>
    </source>
</evidence>
<evidence type="ECO:0000256" key="4">
    <source>
        <dbReference type="ARBA" id="ARBA00011010"/>
    </source>
</evidence>
<keyword evidence="6" id="KW-0132">Cell division</keyword>
<dbReference type="STRING" id="1108050.A0A0B7FAQ7"/>
<dbReference type="Pfam" id="PF12455">
    <property type="entry name" value="Dynactin"/>
    <property type="match status" value="1"/>
</dbReference>
<feature type="compositionally biased region" description="Pro residues" evidence="14">
    <location>
        <begin position="334"/>
        <end position="347"/>
    </location>
</feature>
<dbReference type="GO" id="GO:0000743">
    <property type="term" value="P:nuclear migration involved in conjugation with cellular fusion"/>
    <property type="evidence" value="ECO:0007669"/>
    <property type="project" value="TreeGrafter"/>
</dbReference>
<dbReference type="OrthoDB" id="2130750at2759"/>
<protein>
    <submittedName>
        <fullName evidence="16">Dynactin, 150 kDa isoform</fullName>
    </submittedName>
</protein>
<dbReference type="GO" id="GO:0051286">
    <property type="term" value="C:cell tip"/>
    <property type="evidence" value="ECO:0007669"/>
    <property type="project" value="TreeGrafter"/>
</dbReference>
<feature type="compositionally biased region" description="Polar residues" evidence="14">
    <location>
        <begin position="92"/>
        <end position="105"/>
    </location>
</feature>
<evidence type="ECO:0000256" key="13">
    <source>
        <dbReference type="SAM" id="Coils"/>
    </source>
</evidence>
<feature type="compositionally biased region" description="Low complexity" evidence="14">
    <location>
        <begin position="237"/>
        <end position="256"/>
    </location>
</feature>
<evidence type="ECO:0000256" key="5">
    <source>
        <dbReference type="ARBA" id="ARBA00022490"/>
    </source>
</evidence>
<name>A0A0B7FAQ7_THACB</name>
<dbReference type="InterPro" id="IPR036859">
    <property type="entry name" value="CAP-Gly_dom_sf"/>
</dbReference>
<dbReference type="Gene3D" id="1.10.287.1490">
    <property type="match status" value="1"/>
</dbReference>
<dbReference type="PROSITE" id="PS00845">
    <property type="entry name" value="CAP_GLY_1"/>
    <property type="match status" value="1"/>
</dbReference>
<evidence type="ECO:0000256" key="2">
    <source>
        <dbReference type="ARBA" id="ARBA00004186"/>
    </source>
</evidence>
<evidence type="ECO:0000256" key="7">
    <source>
        <dbReference type="ARBA" id="ARBA00022701"/>
    </source>
</evidence>
<dbReference type="InterPro" id="IPR022157">
    <property type="entry name" value="Dynactin"/>
</dbReference>
<evidence type="ECO:0000256" key="11">
    <source>
        <dbReference type="ARBA" id="ARBA00023212"/>
    </source>
</evidence>
<feature type="compositionally biased region" description="Polar residues" evidence="14">
    <location>
        <begin position="176"/>
        <end position="186"/>
    </location>
</feature>
<dbReference type="SUPFAM" id="SSF74924">
    <property type="entry name" value="Cap-Gly domain"/>
    <property type="match status" value="1"/>
</dbReference>
<evidence type="ECO:0000256" key="6">
    <source>
        <dbReference type="ARBA" id="ARBA00022618"/>
    </source>
</evidence>
<sequence>MQNEVPLDAVVDVTAGRGTVRFVGNTSFAPGKWVGVELAAPNGKNDGSVKDVAYFSCPPNHGVFVRPSQVKIISTPGQPSRPASRNGPRGSLPSTPARQSSSRSAPTRAGSPGQPSPLAIRTPSNSRLPPSKLPPPSPISATAARRPTLGPHKRTGSTSGAHPFAQSPLTKAQPPRTISVQSGSTRLESDDGDGEDGEDDTITRPLEARRPSVAGSEKEARNSPVDSRPPISRLIAPSQSPGKLSLSLSSPALETSKLPSPLARTSIPLSPAKAPGLPFSSAGAANETPRVPSLSKQPSRGLLLEPSSLFVQNDPESLGDGEQPIASPRSPKLVVPPSPKLAAPPSPKQVKEEVELRAKLRVLETKRTEDARLIRELETKLADAEVFVSIRPKLQAKLQALQTELSQTKRELADQQAEMSTLDEKGVEASEQLEMVMLDKEVAEERAEAAELELESVKEKLAEMEIELQALKEGGTSEGGGVEAKKSLDVLQLEKHNERLKEALIKLRQITQETDTEQKRKIAELERELSGIDELQAGYEETLSKLANADAQIEDLKIQLDDALGAEDMLVQLTDRNLQLSEKIEEMRVSIEDLEALKELNDEIEENHVEAERAMQEEIGGKDSQIRDLNQKIETLEETITDYEGTIVQFRELVGHMQGDMENLRQENQIHQSESSAQATQSAAILSLNMRLQSTAAKNQAKNIEFELRKLDAAQAKEWLAIVQPYLPQVYVEVDADATACYMFFQRLATKSELIANVVGSAHGLPESLSGSVPESLVGVCEMRGRMYHLACLCKRFASVMRKCDVNTFHAVGRLFPDLLPMEKRLDMHVDLLRRDEFRIMECVSDVAKMLLQFEHLADTAFSGFEADLAERELDLTMQLDCDLDSFVAAIGLTKTALENSIKDDDTILEYGDLDIDRTLLEPIAQILEQSKSAKIAFKKLVRRVEDLIQESSALKLDLVPKLTALTATMIKGCDFGIQLAQRIGSYLADVRGQKHNFQLASVLLHVRETAAETMSQRPGTVGSWEAVGQLIAGLIKDAGALMEPAMEQENISKIVGEAPWVVRIAEVKALSAVNVDAERTVNKLNEEIKDLIRSIKTRDQTIQETSVKIELMERRMETVKKQADAIVDLEGDLAKARKQEKAYEEALEQLQSDLDQMGQENARLKQVTAGMEKNAPGMQTTTEEPVIATGDLEASHLLEQIESLRGAVRFLRHENSYLKSQDLLRELNSLPSLGNKPIPVSLPRIPRTAPRPLNTTVRSPTPLSEVSEEDYLMEELRDEYDSEESEEAERPPSPHSLATESKLLYRDLLSFASRPRVVDLCVRTRQLQPEPEAQEENENENDEQENEAQWTRDLLPHEQLVARRRENKVLGRRVRGLAERASQLNVVKL</sequence>
<dbReference type="GO" id="GO:0005819">
    <property type="term" value="C:spindle"/>
    <property type="evidence" value="ECO:0007669"/>
    <property type="project" value="UniProtKB-SubCell"/>
</dbReference>
<dbReference type="Gene3D" id="2.30.30.190">
    <property type="entry name" value="CAP Gly-rich-like domain"/>
    <property type="match status" value="1"/>
</dbReference>
<feature type="compositionally biased region" description="Acidic residues" evidence="14">
    <location>
        <begin position="1333"/>
        <end position="1347"/>
    </location>
</feature>
<evidence type="ECO:0000259" key="15">
    <source>
        <dbReference type="PROSITE" id="PS50245"/>
    </source>
</evidence>
<comment type="subcellular location">
    <subcellularLocation>
        <location evidence="3">Cytoplasm</location>
        <location evidence="3">Cell cortex</location>
    </subcellularLocation>
    <subcellularLocation>
        <location evidence="1">Cytoplasm</location>
        <location evidence="1">Cytoskeleton</location>
        <location evidence="1">Microtubule organizing center</location>
        <location evidence="1">Centrosome</location>
        <location evidence="1">Centriole</location>
    </subcellularLocation>
    <subcellularLocation>
        <location evidence="2">Cytoplasm</location>
        <location evidence="2">Cytoskeleton</location>
        <location evidence="2">Spindle</location>
    </subcellularLocation>
</comment>
<feature type="coiled-coil region" evidence="13">
    <location>
        <begin position="1068"/>
        <end position="1168"/>
    </location>
</feature>
<evidence type="ECO:0000256" key="9">
    <source>
        <dbReference type="ARBA" id="ARBA00023017"/>
    </source>
</evidence>
<keyword evidence="8" id="KW-0498">Mitosis</keyword>
<dbReference type="EMBL" id="LN679116">
    <property type="protein sequence ID" value="CEL54585.1"/>
    <property type="molecule type" value="Genomic_DNA"/>
</dbReference>
<keyword evidence="9" id="KW-0243">Dynein</keyword>
<gene>
    <name evidence="16" type="ORF">RSOLAG1IB_07189</name>
</gene>
<evidence type="ECO:0000256" key="12">
    <source>
        <dbReference type="ARBA" id="ARBA00023306"/>
    </source>
</evidence>
<keyword evidence="11" id="KW-0206">Cytoskeleton</keyword>
<feature type="region of interest" description="Disordered" evidence="14">
    <location>
        <begin position="73"/>
        <end position="352"/>
    </location>
</feature>
<dbReference type="Proteomes" id="UP000059188">
    <property type="component" value="Unassembled WGS sequence"/>
</dbReference>
<reference evidence="16 17" key="1">
    <citation type="submission" date="2014-11" db="EMBL/GenBank/DDBJ databases">
        <authorList>
            <person name="Wibberg Daniel"/>
        </authorList>
    </citation>
    <scope>NUCLEOTIDE SEQUENCE [LARGE SCALE GENOMIC DNA]</scope>
    <source>
        <strain evidence="16">Rhizoctonia solani AG1-IB 7/3/14</strain>
    </source>
</reference>
<dbReference type="InterPro" id="IPR000938">
    <property type="entry name" value="CAP-Gly_domain"/>
</dbReference>
<dbReference type="Pfam" id="PF01302">
    <property type="entry name" value="CAP_GLY"/>
    <property type="match status" value="1"/>
</dbReference>
<feature type="region of interest" description="Disordered" evidence="14">
    <location>
        <begin position="1329"/>
        <end position="1357"/>
    </location>
</feature>
<feature type="compositionally biased region" description="Polar residues" evidence="14">
    <location>
        <begin position="1254"/>
        <end position="1265"/>
    </location>
</feature>
<dbReference type="GO" id="GO:0051301">
    <property type="term" value="P:cell division"/>
    <property type="evidence" value="ECO:0007669"/>
    <property type="project" value="UniProtKB-KW"/>
</dbReference>
<keyword evidence="10 13" id="KW-0175">Coiled coil</keyword>
<dbReference type="PANTHER" id="PTHR18916">
    <property type="entry name" value="DYNACTIN 1-RELATED MICROTUBULE-BINDING"/>
    <property type="match status" value="1"/>
</dbReference>
<feature type="compositionally biased region" description="Polar residues" evidence="14">
    <location>
        <begin position="73"/>
        <end position="83"/>
    </location>
</feature>
<dbReference type="GO" id="GO:0005874">
    <property type="term" value="C:microtubule"/>
    <property type="evidence" value="ECO:0007669"/>
    <property type="project" value="UniProtKB-KW"/>
</dbReference>
<accession>A0A0B7FAQ7</accession>
<feature type="domain" description="CAP-Gly" evidence="15">
    <location>
        <begin position="24"/>
        <end position="66"/>
    </location>
</feature>
<feature type="compositionally biased region" description="Basic and acidic residues" evidence="14">
    <location>
        <begin position="206"/>
        <end position="221"/>
    </location>
</feature>
<feature type="compositionally biased region" description="Acidic residues" evidence="14">
    <location>
        <begin position="190"/>
        <end position="200"/>
    </location>
</feature>
<keyword evidence="7" id="KW-0493">Microtubule</keyword>
<evidence type="ECO:0000256" key="1">
    <source>
        <dbReference type="ARBA" id="ARBA00004114"/>
    </source>
</evidence>
<evidence type="ECO:0000256" key="14">
    <source>
        <dbReference type="SAM" id="MobiDB-lite"/>
    </source>
</evidence>
<feature type="region of interest" description="Disordered" evidence="14">
    <location>
        <begin position="1233"/>
        <end position="1300"/>
    </location>
</feature>
<dbReference type="PROSITE" id="PS50245">
    <property type="entry name" value="CAP_GLY_2"/>
    <property type="match status" value="1"/>
</dbReference>
<dbReference type="GO" id="GO:0030286">
    <property type="term" value="C:dynein complex"/>
    <property type="evidence" value="ECO:0007669"/>
    <property type="project" value="UniProtKB-KW"/>
</dbReference>
<evidence type="ECO:0000256" key="8">
    <source>
        <dbReference type="ARBA" id="ARBA00022776"/>
    </source>
</evidence>
<dbReference type="GO" id="GO:0005814">
    <property type="term" value="C:centriole"/>
    <property type="evidence" value="ECO:0007669"/>
    <property type="project" value="UniProtKB-SubCell"/>
</dbReference>
<evidence type="ECO:0000256" key="10">
    <source>
        <dbReference type="ARBA" id="ARBA00023054"/>
    </source>
</evidence>
<dbReference type="PANTHER" id="PTHR18916:SF6">
    <property type="entry name" value="DYNACTIN SUBUNIT 1"/>
    <property type="match status" value="1"/>
</dbReference>
<feature type="compositionally biased region" description="Acidic residues" evidence="14">
    <location>
        <begin position="1267"/>
        <end position="1288"/>
    </location>
</feature>
<dbReference type="GO" id="GO:0005816">
    <property type="term" value="C:spindle pole body"/>
    <property type="evidence" value="ECO:0007669"/>
    <property type="project" value="TreeGrafter"/>
</dbReference>
<keyword evidence="12" id="KW-0131">Cell cycle</keyword>